<dbReference type="GO" id="GO:0008800">
    <property type="term" value="F:beta-lactamase activity"/>
    <property type="evidence" value="ECO:0007669"/>
    <property type="project" value="InterPro"/>
</dbReference>
<dbReference type="Proteomes" id="UP000614996">
    <property type="component" value="Unassembled WGS sequence"/>
</dbReference>
<dbReference type="SUPFAM" id="SSF56601">
    <property type="entry name" value="beta-lactamase/transpeptidase-like"/>
    <property type="match status" value="1"/>
</dbReference>
<protein>
    <submittedName>
        <fullName evidence="2">Serine hydrolase</fullName>
    </submittedName>
</protein>
<gene>
    <name evidence="2" type="ORF">NUM_55440</name>
</gene>
<keyword evidence="2" id="KW-0378">Hydrolase</keyword>
<dbReference type="InterPro" id="IPR045155">
    <property type="entry name" value="Beta-lactam_cat"/>
</dbReference>
<proteinExistence type="predicted"/>
<sequence length="302" mass="32041">MAGRYGFGMEDAEEVFRRAGGHGWWHVRCVDCDRQHGAAATEPVVLASMVKVPLVLEFARQVVAGQLDPTTRVRLRAADRLGGSGTAGCADDVEMSLRDLARFALSISDNTAADALFAAVGVANVQSLVRELGLADTRILGGPRQVVESIVGEVSGTDPARFARDYAGLDESRMRALRALDPLRTNASTGRDLTRLLAAVWRDEAAPAAACAMLRGLMATQLTAHRLASGFPDEVEVVGKTGTLLAVRSEAGVVSCSDGGRYAVAVGIRLDRMSGRQPAADRALGTVAYRAVESLRAGCRHR</sequence>
<dbReference type="PANTHER" id="PTHR35333">
    <property type="entry name" value="BETA-LACTAMASE"/>
    <property type="match status" value="1"/>
</dbReference>
<dbReference type="Pfam" id="PF13354">
    <property type="entry name" value="Beta-lactamase2"/>
    <property type="match status" value="1"/>
</dbReference>
<dbReference type="GO" id="GO:0046677">
    <property type="term" value="P:response to antibiotic"/>
    <property type="evidence" value="ECO:0007669"/>
    <property type="project" value="InterPro"/>
</dbReference>
<keyword evidence="3" id="KW-1185">Reference proteome</keyword>
<accession>A0A8J4AIR7</accession>
<evidence type="ECO:0000313" key="2">
    <source>
        <dbReference type="EMBL" id="GIL30290.1"/>
    </source>
</evidence>
<name>A0A8J4AIR7_9ACTN</name>
<dbReference type="Gene3D" id="3.40.710.10">
    <property type="entry name" value="DD-peptidase/beta-lactamase superfamily"/>
    <property type="match status" value="1"/>
</dbReference>
<feature type="domain" description="Beta-lactamase class A catalytic" evidence="1">
    <location>
        <begin position="26"/>
        <end position="266"/>
    </location>
</feature>
<dbReference type="EMBL" id="BOPO01000115">
    <property type="protein sequence ID" value="GIL30290.1"/>
    <property type="molecule type" value="Genomic_DNA"/>
</dbReference>
<organism evidence="2 3">
    <name type="scientific">Actinocatenispora comari</name>
    <dbReference type="NCBI Taxonomy" id="2807577"/>
    <lineage>
        <taxon>Bacteria</taxon>
        <taxon>Bacillati</taxon>
        <taxon>Actinomycetota</taxon>
        <taxon>Actinomycetes</taxon>
        <taxon>Micromonosporales</taxon>
        <taxon>Micromonosporaceae</taxon>
        <taxon>Actinocatenispora</taxon>
    </lineage>
</organism>
<evidence type="ECO:0000313" key="3">
    <source>
        <dbReference type="Proteomes" id="UP000614996"/>
    </source>
</evidence>
<evidence type="ECO:0000259" key="1">
    <source>
        <dbReference type="Pfam" id="PF13354"/>
    </source>
</evidence>
<dbReference type="PANTHER" id="PTHR35333:SF3">
    <property type="entry name" value="BETA-LACTAMASE-TYPE TRANSPEPTIDASE FOLD CONTAINING PROTEIN"/>
    <property type="match status" value="1"/>
</dbReference>
<dbReference type="InterPro" id="IPR012338">
    <property type="entry name" value="Beta-lactam/transpept-like"/>
</dbReference>
<dbReference type="GO" id="GO:0030655">
    <property type="term" value="P:beta-lactam antibiotic catabolic process"/>
    <property type="evidence" value="ECO:0007669"/>
    <property type="project" value="InterPro"/>
</dbReference>
<reference evidence="3" key="1">
    <citation type="journal article" date="2021" name="Int. J. Syst. Evol. Microbiol.">
        <title>Actinocatenispora comari sp. nov., an endophytic actinomycete isolated from aerial parts of Comarum salesowianum.</title>
        <authorList>
            <person name="Oyunbileg N."/>
            <person name="Iizaka Y."/>
            <person name="Hamada M."/>
            <person name="Davaapurev B.O."/>
            <person name="Fukumoto A."/>
            <person name="Tsetseg B."/>
            <person name="Kato F."/>
            <person name="Tamura T."/>
            <person name="Batkhuu J."/>
            <person name="Anzai Y."/>
        </authorList>
    </citation>
    <scope>NUCLEOTIDE SEQUENCE [LARGE SCALE GENOMIC DNA]</scope>
    <source>
        <strain evidence="3">NUM-2625</strain>
    </source>
</reference>
<dbReference type="InterPro" id="IPR000871">
    <property type="entry name" value="Beta-lactam_class-A"/>
</dbReference>
<dbReference type="AlphaFoldDB" id="A0A8J4AIR7"/>
<comment type="caution">
    <text evidence="2">The sequence shown here is derived from an EMBL/GenBank/DDBJ whole genome shotgun (WGS) entry which is preliminary data.</text>
</comment>